<evidence type="ECO:0000256" key="2">
    <source>
        <dbReference type="SAM" id="SignalP"/>
    </source>
</evidence>
<dbReference type="Pfam" id="PF03422">
    <property type="entry name" value="CBM_6"/>
    <property type="match status" value="2"/>
</dbReference>
<dbReference type="PROSITE" id="PS51175">
    <property type="entry name" value="CBM6"/>
    <property type="match status" value="2"/>
</dbReference>
<accession>A0ABP8MIL9</accession>
<dbReference type="RefSeq" id="WP_425576728.1">
    <property type="nucleotide sequence ID" value="NZ_BAABHD010000008.1"/>
</dbReference>
<dbReference type="SUPFAM" id="SSF49785">
    <property type="entry name" value="Galactose-binding domain-like"/>
    <property type="match status" value="2"/>
</dbReference>
<dbReference type="Gene3D" id="2.60.120.260">
    <property type="entry name" value="Galactose-binding domain-like"/>
    <property type="match status" value="2"/>
</dbReference>
<dbReference type="InterPro" id="IPR017853">
    <property type="entry name" value="GH"/>
</dbReference>
<sequence>MYKLKFSILAILATLLFSLTVQGGDKLKGWTANKDSRIGNTANLLISAAKLNFAARLRFVAANYQPLPGKIEAESYSAMKGISTGNTTDVGGGLSVTATQKNDWLDYNVSVTSAGTYTFNVRVAGSGGQLQLRTASGTTLKTLDIPATGGGQNWTTVSTTVSLQAGNQILRIFIAKGGWNFNWFELLTGGTTTTLKESVITFNALPEKTVGDAAFSLVATSTNTETPITFSSSNAGVVSVSNSTGKWMVTVVGAGTAIITASQAGSTNFKPATDITQTQVVKSAVVTGSYKPLPGKIEAESFDAMAGIATETTTDTGAGHNVGWIDANDWLDYNVNVASAGTYTFSVRVAGSGGQLQLRNASGSVITTLTLPTTGAWQTWTTVSTMVSLSGGNQTLRMHAVSGGWNFNWFEITGGGTSSTTRVKIPIDGNRWYQLNTTTGGLEGLSDERTDVDIQTGWSKVLANYDAYYPLLDGEEITIDAVKFFDGYGYDPDKPMTLSIIDAQWNRIPVATFTGSSYGWVGPDPNQPAVFDLKTVAKGARYLVLNMWNIYPTEIELYGSYKAPASPPTSAPLKPVRLKDMFGINAYEWNFEDGNTPWQLNESKVKVVKNFTGVRHYMDWERIESTEGSYTFNPTHSGGWNYDAIYERCKAEGIEVLACLKTIPKWLMDTYPEGQRDEDNVPVRYGKDFADPRSYIEQAKVGFQYIARYGSNRNVDPSLVKVNSTQRWTGDGINTVKIGMGLIKYIECDNERDKWWEGRRAYQTAREYAANLSAFYDGHKNTMGPAVGVKNADPTIQVVIAGICTNKDYVKGMIDWCRQYRGYRPDGSVDVCWDVINYHYYTFNSAENRGSAPELSPAAQDAKGYVQVAHQQLKGMPVWITEAGYDVNQGSPLKAIPIGPKSELVTQADWVLRSALLYARNGIDKLFFYQLYDAVANSSGQYATSGLANESTLSRRPAADYLYQVNKQFGEYRYQQTLANDPIVDRYSYNGQSMYMLVIPDEKGRTGEYTLDLGSATSAKIYKPKAGSDIMEEQQVPTSSGKLKVTVTETPAFVIPVSGARLAAPAEPTGLSMVQVYPNPTTAQIQIAFDNEQQVPVQVRVLDTALGRVYQQISYEKQDVGFRACVDLSALPVGLYLVEVSQGQKRVLRKVIKVQ</sequence>
<comment type="caution">
    <text evidence="4">The sequence shown here is derived from an EMBL/GenBank/DDBJ whole genome shotgun (WGS) entry which is preliminary data.</text>
</comment>
<evidence type="ECO:0000256" key="1">
    <source>
        <dbReference type="ARBA" id="ARBA00022729"/>
    </source>
</evidence>
<keyword evidence="1 2" id="KW-0732">Signal</keyword>
<organism evidence="4 5">
    <name type="scientific">Nibrella saemangeumensis</name>
    <dbReference type="NCBI Taxonomy" id="1084526"/>
    <lineage>
        <taxon>Bacteria</taxon>
        <taxon>Pseudomonadati</taxon>
        <taxon>Bacteroidota</taxon>
        <taxon>Cytophagia</taxon>
        <taxon>Cytophagales</taxon>
        <taxon>Spirosomataceae</taxon>
        <taxon>Nibrella</taxon>
    </lineage>
</organism>
<feature type="domain" description="CBM6" evidence="3">
    <location>
        <begin position="295"/>
        <end position="413"/>
    </location>
</feature>
<dbReference type="SUPFAM" id="SSF51445">
    <property type="entry name" value="(Trans)glycosidases"/>
    <property type="match status" value="1"/>
</dbReference>
<dbReference type="CDD" id="cd04080">
    <property type="entry name" value="CBM6_cellulase-like"/>
    <property type="match status" value="2"/>
</dbReference>
<dbReference type="InterPro" id="IPR005084">
    <property type="entry name" value="CBM6"/>
</dbReference>
<feature type="chain" id="PRO_5045320099" description="CBM6 domain-containing protein" evidence="2">
    <location>
        <begin position="24"/>
        <end position="1155"/>
    </location>
</feature>
<feature type="signal peptide" evidence="2">
    <location>
        <begin position="1"/>
        <end position="23"/>
    </location>
</feature>
<dbReference type="NCBIfam" id="TIGR04183">
    <property type="entry name" value="Por_Secre_tail"/>
    <property type="match status" value="1"/>
</dbReference>
<dbReference type="EMBL" id="BAABHD010000008">
    <property type="protein sequence ID" value="GAA4449571.1"/>
    <property type="molecule type" value="Genomic_DNA"/>
</dbReference>
<dbReference type="Proteomes" id="UP001501175">
    <property type="component" value="Unassembled WGS sequence"/>
</dbReference>
<keyword evidence="5" id="KW-1185">Reference proteome</keyword>
<feature type="domain" description="CBM6" evidence="3">
    <location>
        <begin position="69"/>
        <end position="187"/>
    </location>
</feature>
<evidence type="ECO:0000259" key="3">
    <source>
        <dbReference type="PROSITE" id="PS51175"/>
    </source>
</evidence>
<dbReference type="InterPro" id="IPR026444">
    <property type="entry name" value="Secre_tail"/>
</dbReference>
<dbReference type="Pfam" id="PF18962">
    <property type="entry name" value="Por_Secre_tail"/>
    <property type="match status" value="1"/>
</dbReference>
<dbReference type="Gene3D" id="2.60.40.1080">
    <property type="match status" value="1"/>
</dbReference>
<evidence type="ECO:0000313" key="5">
    <source>
        <dbReference type="Proteomes" id="UP001501175"/>
    </source>
</evidence>
<gene>
    <name evidence="4" type="ORF">GCM10023189_09010</name>
</gene>
<dbReference type="Gene3D" id="3.20.20.80">
    <property type="entry name" value="Glycosidases"/>
    <property type="match status" value="1"/>
</dbReference>
<evidence type="ECO:0000313" key="4">
    <source>
        <dbReference type="EMBL" id="GAA4449571.1"/>
    </source>
</evidence>
<proteinExistence type="predicted"/>
<dbReference type="InterPro" id="IPR008979">
    <property type="entry name" value="Galactose-bd-like_sf"/>
</dbReference>
<dbReference type="InterPro" id="IPR006584">
    <property type="entry name" value="Cellulose-bd_IV"/>
</dbReference>
<dbReference type="SMART" id="SM00606">
    <property type="entry name" value="CBD_IV"/>
    <property type="match status" value="2"/>
</dbReference>
<dbReference type="SUPFAM" id="SSF49373">
    <property type="entry name" value="Invasin/intimin cell-adhesion fragments"/>
    <property type="match status" value="1"/>
</dbReference>
<dbReference type="InterPro" id="IPR008964">
    <property type="entry name" value="Invasin/intimin_cell_adhesion"/>
</dbReference>
<protein>
    <recommendedName>
        <fullName evidence="3">CBM6 domain-containing protein</fullName>
    </recommendedName>
</protein>
<name>A0ABP8MIL9_9BACT</name>
<reference evidence="5" key="1">
    <citation type="journal article" date="2019" name="Int. J. Syst. Evol. Microbiol.">
        <title>The Global Catalogue of Microorganisms (GCM) 10K type strain sequencing project: providing services to taxonomists for standard genome sequencing and annotation.</title>
        <authorList>
            <consortium name="The Broad Institute Genomics Platform"/>
            <consortium name="The Broad Institute Genome Sequencing Center for Infectious Disease"/>
            <person name="Wu L."/>
            <person name="Ma J."/>
        </authorList>
    </citation>
    <scope>NUCLEOTIDE SEQUENCE [LARGE SCALE GENOMIC DNA]</scope>
    <source>
        <strain evidence="5">JCM 17927</strain>
    </source>
</reference>